<dbReference type="Proteomes" id="UP000325577">
    <property type="component" value="Linkage Group LG13"/>
</dbReference>
<dbReference type="InterPro" id="IPR005162">
    <property type="entry name" value="Retrotrans_gag_dom"/>
</dbReference>
<dbReference type="CDD" id="cd00303">
    <property type="entry name" value="retropepsin_like"/>
    <property type="match status" value="1"/>
</dbReference>
<dbReference type="AlphaFoldDB" id="A0A5J5BHM2"/>
<accession>A0A5J5BHM2</accession>
<dbReference type="OrthoDB" id="1433902at2759"/>
<organism evidence="2 3">
    <name type="scientific">Nyssa sinensis</name>
    <dbReference type="NCBI Taxonomy" id="561372"/>
    <lineage>
        <taxon>Eukaryota</taxon>
        <taxon>Viridiplantae</taxon>
        <taxon>Streptophyta</taxon>
        <taxon>Embryophyta</taxon>
        <taxon>Tracheophyta</taxon>
        <taxon>Spermatophyta</taxon>
        <taxon>Magnoliopsida</taxon>
        <taxon>eudicotyledons</taxon>
        <taxon>Gunneridae</taxon>
        <taxon>Pentapetalae</taxon>
        <taxon>asterids</taxon>
        <taxon>Cornales</taxon>
        <taxon>Nyssaceae</taxon>
        <taxon>Nyssa</taxon>
    </lineage>
</organism>
<dbReference type="Pfam" id="PF03732">
    <property type="entry name" value="Retrotrans_gag"/>
    <property type="match status" value="1"/>
</dbReference>
<proteinExistence type="predicted"/>
<name>A0A5J5BHM2_9ASTE</name>
<feature type="domain" description="Retrotransposon gag" evidence="1">
    <location>
        <begin position="83"/>
        <end position="157"/>
    </location>
</feature>
<reference evidence="2 3" key="1">
    <citation type="submission" date="2019-09" db="EMBL/GenBank/DDBJ databases">
        <title>A chromosome-level genome assembly of the Chinese tupelo Nyssa sinensis.</title>
        <authorList>
            <person name="Yang X."/>
            <person name="Kang M."/>
            <person name="Yang Y."/>
            <person name="Xiong H."/>
            <person name="Wang M."/>
            <person name="Zhang Z."/>
            <person name="Wang Z."/>
            <person name="Wu H."/>
            <person name="Ma T."/>
            <person name="Liu J."/>
            <person name="Xi Z."/>
        </authorList>
    </citation>
    <scope>NUCLEOTIDE SEQUENCE [LARGE SCALE GENOMIC DNA]</scope>
    <source>
        <strain evidence="2">J267</strain>
        <tissue evidence="2">Leaf</tissue>
    </source>
</reference>
<evidence type="ECO:0000313" key="3">
    <source>
        <dbReference type="Proteomes" id="UP000325577"/>
    </source>
</evidence>
<protein>
    <recommendedName>
        <fullName evidence="1">Retrotransposon gag domain-containing protein</fullName>
    </recommendedName>
</protein>
<evidence type="ECO:0000259" key="1">
    <source>
        <dbReference type="Pfam" id="PF03732"/>
    </source>
</evidence>
<sequence length="285" mass="33349">MADKLQHVETTLNRLSEVLFANQETSHVHHTRDTHPGDCQVVSLKLARLEFPHFTSDDPREWLSRVYQFFEFQHTPETQKITLASYHLEGEANQWWEWVRHTYQTEDLIITWLDFEEELLARFGLFNCENFDEDLSRIRQLGSRRDYQKEFERLGNQSFIVKVAKGEQLQCQDRFDKVPISIQGVCFSLTLYSLPLIGLNLVMGIQWLERLGSVICNWKKLTMDFTWDNQPRRLVRVNGHPIETTSFKKISKALRPEATALALCMSIGQHAAPIPNSMQELLSHF</sequence>
<evidence type="ECO:0000313" key="2">
    <source>
        <dbReference type="EMBL" id="KAA8541297.1"/>
    </source>
</evidence>
<keyword evidence="3" id="KW-1185">Reference proteome</keyword>
<dbReference type="EMBL" id="CM018036">
    <property type="protein sequence ID" value="KAA8541297.1"/>
    <property type="molecule type" value="Genomic_DNA"/>
</dbReference>
<gene>
    <name evidence="2" type="ORF">F0562_025260</name>
</gene>